<protein>
    <recommendedName>
        <fullName evidence="3">F-box domain-containing protein</fullName>
    </recommendedName>
</protein>
<evidence type="ECO:0008006" key="3">
    <source>
        <dbReference type="Google" id="ProtNLM"/>
    </source>
</evidence>
<dbReference type="VEuPathDB" id="FungiDB:A1Q1_00530"/>
<accession>J6EZX7</accession>
<dbReference type="EMBL" id="ALBS01000124">
    <property type="protein sequence ID" value="EJT50229.1"/>
    <property type="molecule type" value="Genomic_DNA"/>
</dbReference>
<evidence type="ECO:0000313" key="1">
    <source>
        <dbReference type="EMBL" id="EJT50229.1"/>
    </source>
</evidence>
<dbReference type="AlphaFoldDB" id="J6EZX7"/>
<evidence type="ECO:0000313" key="2">
    <source>
        <dbReference type="Proteomes" id="UP000002748"/>
    </source>
</evidence>
<comment type="caution">
    <text evidence="1">The sequence shown here is derived from an EMBL/GenBank/DDBJ whole genome shotgun (WGS) entry which is preliminary data.</text>
</comment>
<organism evidence="1 2">
    <name type="scientific">Trichosporon asahii var. asahii (strain ATCC 90039 / CBS 2479 / JCM 2466 / KCTC 7840 / NBRC 103889/ NCYC 2677 / UAMH 7654)</name>
    <name type="common">Yeast</name>
    <dbReference type="NCBI Taxonomy" id="1186058"/>
    <lineage>
        <taxon>Eukaryota</taxon>
        <taxon>Fungi</taxon>
        <taxon>Dikarya</taxon>
        <taxon>Basidiomycota</taxon>
        <taxon>Agaricomycotina</taxon>
        <taxon>Tremellomycetes</taxon>
        <taxon>Trichosporonales</taxon>
        <taxon>Trichosporonaceae</taxon>
        <taxon>Trichosporon</taxon>
    </lineage>
</organism>
<proteinExistence type="predicted"/>
<dbReference type="Proteomes" id="UP000002748">
    <property type="component" value="Unassembled WGS sequence"/>
</dbReference>
<dbReference type="SUPFAM" id="SSF81383">
    <property type="entry name" value="F-box domain"/>
    <property type="match status" value="1"/>
</dbReference>
<dbReference type="RefSeq" id="XP_014181320.1">
    <property type="nucleotide sequence ID" value="XM_014325845.1"/>
</dbReference>
<dbReference type="HOGENOM" id="CLU_829460_0_0_1"/>
<dbReference type="KEGG" id="tasa:A1Q1_00530"/>
<name>J6EZX7_TRIAS</name>
<dbReference type="InterPro" id="IPR036047">
    <property type="entry name" value="F-box-like_dom_sf"/>
</dbReference>
<gene>
    <name evidence="1" type="ORF">A1Q1_00530</name>
</gene>
<sequence length="394" mass="44490">MASTTSPPISILPEEILLLIAELLPVSSLLNLLRVNLTFHRVGLAVLLRPERSVNFLSTRTSNSHLPFNPCFSNKDYASEVRSVTVNPHAHHWCSQFDVPDMPKVDVIRLQLAEQLPDEHHWRILHSDVPTPTPFFGGPYEEPRCPLLNVPFASMLVVAETISYKKGIKILLPSTTVSSLRSTVLFLKAHQGYDPRAIDDADMFSGPETGLSWECLSRFMPDNIRSFTLVFESPQLDSYSWIGQKNDSAYGQHMMAPADELLTAIFDMCDDLGRSDKTRSMLPKGFETFTVVLPDGVLDSVCQKYFQDQVDLHLEQFRQKGICTVRIFSMTQLMGSKEYAGVMTEKEQEMWSERAHLSHYEMSIGEVQECINLSACRTTMPCFPAGDLLLSFFD</sequence>
<dbReference type="GeneID" id="25984044"/>
<reference evidence="1 2" key="1">
    <citation type="journal article" date="2012" name="Eukaryot. Cell">
        <title>Draft genome sequence of CBS 2479, the standard type strain of Trichosporon asahii.</title>
        <authorList>
            <person name="Yang R.Y."/>
            <person name="Li H.T."/>
            <person name="Zhu H."/>
            <person name="Zhou G.P."/>
            <person name="Wang M."/>
            <person name="Wang L."/>
        </authorList>
    </citation>
    <scope>NUCLEOTIDE SEQUENCE [LARGE SCALE GENOMIC DNA]</scope>
    <source>
        <strain evidence="2">ATCC 90039 / CBS 2479 / JCM 2466 / KCTC 7840 / NCYC 2677 / UAMH 7654</strain>
    </source>
</reference>